<proteinExistence type="inferred from homology"/>
<sequence length="297" mass="33368">MPRTLVVTNDFPPCQGGRRPRLSRVPRGERRQRRHPAGGQRLGRRLTAVAPILPRRHERKRTPCPPPHTPLDFDPDALRARYRAERDRRIRPDGNRQYRRTTGEFGHFDEDPHAEPGFTREPLTDHVDVVVVGGGFGGLLTGARLRQAGVRGIRIIEKGADFGGTWYWNRYPGIHCDIESYVYMPLLEELGYVPKWKYAPGEEIREHAQAIARHFDLYRDACFRTQATELRWDEDESAWAVTTDRGDRMTARHVVVATGCSASPNSPASKASRPSRATCSTPAAGTTTTPAATRTAA</sequence>
<dbReference type="PANTHER" id="PTHR43098">
    <property type="entry name" value="L-ORNITHINE N(5)-MONOOXYGENASE-RELATED"/>
    <property type="match status" value="1"/>
</dbReference>
<evidence type="ECO:0000256" key="7">
    <source>
        <dbReference type="SAM" id="MobiDB-lite"/>
    </source>
</evidence>
<dbReference type="EMBL" id="BMWC01000007">
    <property type="protein sequence ID" value="GGX14326.1"/>
    <property type="molecule type" value="Genomic_DNA"/>
</dbReference>
<dbReference type="InterPro" id="IPR036188">
    <property type="entry name" value="FAD/NAD-bd_sf"/>
</dbReference>
<keyword evidence="4" id="KW-0274">FAD</keyword>
<evidence type="ECO:0000256" key="1">
    <source>
        <dbReference type="ARBA" id="ARBA00001974"/>
    </source>
</evidence>
<evidence type="ECO:0000256" key="4">
    <source>
        <dbReference type="ARBA" id="ARBA00022827"/>
    </source>
</evidence>
<feature type="region of interest" description="Disordered" evidence="7">
    <location>
        <begin position="1"/>
        <end position="44"/>
    </location>
</feature>
<dbReference type="Proteomes" id="UP000617743">
    <property type="component" value="Unassembled WGS sequence"/>
</dbReference>
<gene>
    <name evidence="8" type="ORF">GCM10010383_50560</name>
</gene>
<dbReference type="SUPFAM" id="SSF51905">
    <property type="entry name" value="FAD/NAD(P)-binding domain"/>
    <property type="match status" value="1"/>
</dbReference>
<dbReference type="Pfam" id="PF13450">
    <property type="entry name" value="NAD_binding_8"/>
    <property type="match status" value="1"/>
</dbReference>
<comment type="cofactor">
    <cofactor evidence="1">
        <name>FAD</name>
        <dbReference type="ChEBI" id="CHEBI:57692"/>
    </cofactor>
</comment>
<keyword evidence="3" id="KW-0285">Flavoprotein</keyword>
<evidence type="ECO:0000313" key="9">
    <source>
        <dbReference type="Proteomes" id="UP000617743"/>
    </source>
</evidence>
<feature type="region of interest" description="Disordered" evidence="7">
    <location>
        <begin position="261"/>
        <end position="297"/>
    </location>
</feature>
<dbReference type="PRINTS" id="PR00411">
    <property type="entry name" value="PNDRDTASEI"/>
</dbReference>
<evidence type="ECO:0000256" key="2">
    <source>
        <dbReference type="ARBA" id="ARBA00010139"/>
    </source>
</evidence>
<evidence type="ECO:0000256" key="6">
    <source>
        <dbReference type="ARBA" id="ARBA00023002"/>
    </source>
</evidence>
<dbReference type="InterPro" id="IPR050775">
    <property type="entry name" value="FAD-binding_Monooxygenases"/>
</dbReference>
<reference evidence="9" key="1">
    <citation type="journal article" date="2019" name="Int. J. Syst. Evol. Microbiol.">
        <title>The Global Catalogue of Microorganisms (GCM) 10K type strain sequencing project: providing services to taxonomists for standard genome sequencing and annotation.</title>
        <authorList>
            <consortium name="The Broad Institute Genomics Platform"/>
            <consortium name="The Broad Institute Genome Sequencing Center for Infectious Disease"/>
            <person name="Wu L."/>
            <person name="Ma J."/>
        </authorList>
    </citation>
    <scope>NUCLEOTIDE SEQUENCE [LARGE SCALE GENOMIC DNA]</scope>
    <source>
        <strain evidence="9">JCM 4866</strain>
    </source>
</reference>
<keyword evidence="9" id="KW-1185">Reference proteome</keyword>
<evidence type="ECO:0008006" key="10">
    <source>
        <dbReference type="Google" id="ProtNLM"/>
    </source>
</evidence>
<feature type="compositionally biased region" description="Basic residues" evidence="7">
    <location>
        <begin position="18"/>
        <end position="36"/>
    </location>
</feature>
<feature type="region of interest" description="Disordered" evidence="7">
    <location>
        <begin position="95"/>
        <end position="120"/>
    </location>
</feature>
<comment type="similarity">
    <text evidence="2">Belongs to the FAD-binding monooxygenase family.</text>
</comment>
<evidence type="ECO:0000256" key="3">
    <source>
        <dbReference type="ARBA" id="ARBA00022630"/>
    </source>
</evidence>
<keyword evidence="6" id="KW-0560">Oxidoreductase</keyword>
<comment type="caution">
    <text evidence="8">The sequence shown here is derived from an EMBL/GenBank/DDBJ whole genome shotgun (WGS) entry which is preliminary data.</text>
</comment>
<protein>
    <recommendedName>
        <fullName evidence="10">Monooxygenase</fullName>
    </recommendedName>
</protein>
<dbReference type="Gene3D" id="3.50.50.60">
    <property type="entry name" value="FAD/NAD(P)-binding domain"/>
    <property type="match status" value="1"/>
</dbReference>
<organism evidence="8 9">
    <name type="scientific">Streptomyces lomondensis</name>
    <dbReference type="NCBI Taxonomy" id="68229"/>
    <lineage>
        <taxon>Bacteria</taxon>
        <taxon>Bacillati</taxon>
        <taxon>Actinomycetota</taxon>
        <taxon>Actinomycetes</taxon>
        <taxon>Kitasatosporales</taxon>
        <taxon>Streptomycetaceae</taxon>
        <taxon>Streptomyces</taxon>
    </lineage>
</organism>
<evidence type="ECO:0000313" key="8">
    <source>
        <dbReference type="EMBL" id="GGX14326.1"/>
    </source>
</evidence>
<name>A0ABQ2XFP7_9ACTN</name>
<accession>A0ABQ2XFP7</accession>
<dbReference type="PANTHER" id="PTHR43098:SF2">
    <property type="entry name" value="FAD-BINDING MONOOXYGENASE AUSB-RELATED"/>
    <property type="match status" value="1"/>
</dbReference>
<evidence type="ECO:0000256" key="5">
    <source>
        <dbReference type="ARBA" id="ARBA00022857"/>
    </source>
</evidence>
<keyword evidence="5" id="KW-0521">NADP</keyword>